<dbReference type="EMBL" id="OX596101">
    <property type="protein sequence ID" value="CAI9697899.1"/>
    <property type="molecule type" value="Genomic_DNA"/>
</dbReference>
<gene>
    <name evidence="1" type="ORF">MRATA1EN3_LOCUS9112</name>
</gene>
<evidence type="ECO:0000313" key="1">
    <source>
        <dbReference type="EMBL" id="CAI9697899.1"/>
    </source>
</evidence>
<protein>
    <submittedName>
        <fullName evidence="1">Uncharacterized protein</fullName>
    </submittedName>
</protein>
<dbReference type="Proteomes" id="UP001162501">
    <property type="component" value="Chromosome 17"/>
</dbReference>
<reference evidence="1" key="1">
    <citation type="submission" date="2023-05" db="EMBL/GenBank/DDBJ databases">
        <authorList>
            <consortium name="ELIXIR-Norway"/>
        </authorList>
    </citation>
    <scope>NUCLEOTIDE SEQUENCE</scope>
</reference>
<accession>A0ACB0EBZ8</accession>
<organism evidence="1 2">
    <name type="scientific">Rangifer tarandus platyrhynchus</name>
    <name type="common">Svalbard reindeer</name>
    <dbReference type="NCBI Taxonomy" id="3082113"/>
    <lineage>
        <taxon>Eukaryota</taxon>
        <taxon>Metazoa</taxon>
        <taxon>Chordata</taxon>
        <taxon>Craniata</taxon>
        <taxon>Vertebrata</taxon>
        <taxon>Euteleostomi</taxon>
        <taxon>Mammalia</taxon>
        <taxon>Eutheria</taxon>
        <taxon>Laurasiatheria</taxon>
        <taxon>Artiodactyla</taxon>
        <taxon>Ruminantia</taxon>
        <taxon>Pecora</taxon>
        <taxon>Cervidae</taxon>
        <taxon>Odocoileinae</taxon>
        <taxon>Rangifer</taxon>
    </lineage>
</organism>
<proteinExistence type="predicted"/>
<name>A0ACB0EBZ8_RANTA</name>
<evidence type="ECO:0000313" key="2">
    <source>
        <dbReference type="Proteomes" id="UP001162501"/>
    </source>
</evidence>
<sequence>MLSAQRAGRVSREEPVLSLVLFIPLGLLPVAAEGRKETTADVLTREGAGVGAEEVRRDAGRTRAVSGRLPAKHSLTDRKAHGPRTGRRLPGARDGAGTGRRGVRPQQESLRTPQSLSFF</sequence>